<organism evidence="2 3">
    <name type="scientific">Mycena alexandri</name>
    <dbReference type="NCBI Taxonomy" id="1745969"/>
    <lineage>
        <taxon>Eukaryota</taxon>
        <taxon>Fungi</taxon>
        <taxon>Dikarya</taxon>
        <taxon>Basidiomycota</taxon>
        <taxon>Agaricomycotina</taxon>
        <taxon>Agaricomycetes</taxon>
        <taxon>Agaricomycetidae</taxon>
        <taxon>Agaricales</taxon>
        <taxon>Marasmiineae</taxon>
        <taxon>Mycenaceae</taxon>
        <taxon>Mycena</taxon>
    </lineage>
</organism>
<dbReference type="Pfam" id="PF18758">
    <property type="entry name" value="KDZ"/>
    <property type="match status" value="1"/>
</dbReference>
<protein>
    <recommendedName>
        <fullName evidence="1">CxC2-like cysteine cluster KDZ transposase-associated domain-containing protein</fullName>
    </recommendedName>
</protein>
<dbReference type="EMBL" id="JARJCM010000098">
    <property type="protein sequence ID" value="KAJ7029735.1"/>
    <property type="molecule type" value="Genomic_DNA"/>
</dbReference>
<dbReference type="AlphaFoldDB" id="A0AAD6WYY6"/>
<sequence length="392" mass="44373">MRSQRWDEPGLFEKTSLAALGLRVQLGHNVGDRCLGPKAGHTEFVVLHTNGIHTVKVDICGCENALEAGSHEIQLLHARWFPAMHENPRTCATIDVLDQFHEETLQSKTTMYDAYCVLEKLTNNVGIKPLDRYHEWIRMCREDSYLLLLIQAGRLVAYDPTGAAGTKPGECAVELKHRLVSSELKDPGLGTGFAYMVENEPYRAYLRTVTNQKEMNTCSGLAALDYANTKFSRGYSTTGVGMGVCARHEFVQPNSVGDLQHGERFSNMDWIFGSVLRHKHPRLPKLISYDIVCIWSKLLKDRMKNMPPLVRLDLVMKLFRFVIPKLHIHGHKLLCRLLFSLNLTRSSGQLDGEGIDTREMGPGTRHEVLDSHWSAWNWQKLVRIGTRALRSA</sequence>
<gene>
    <name evidence="2" type="ORF">C8F04DRAFT_1211893</name>
</gene>
<dbReference type="PANTHER" id="PTHR33104">
    <property type="entry name" value="SI:DKEY-29D5.2"/>
    <property type="match status" value="1"/>
</dbReference>
<evidence type="ECO:0000259" key="1">
    <source>
        <dbReference type="Pfam" id="PF18803"/>
    </source>
</evidence>
<dbReference type="InterPro" id="IPR040521">
    <property type="entry name" value="KDZ"/>
</dbReference>
<proteinExistence type="predicted"/>
<dbReference type="Proteomes" id="UP001218188">
    <property type="component" value="Unassembled WGS sequence"/>
</dbReference>
<name>A0AAD6WYY6_9AGAR</name>
<reference evidence="2" key="1">
    <citation type="submission" date="2023-03" db="EMBL/GenBank/DDBJ databases">
        <title>Massive genome expansion in bonnet fungi (Mycena s.s.) driven by repeated elements and novel gene families across ecological guilds.</title>
        <authorList>
            <consortium name="Lawrence Berkeley National Laboratory"/>
            <person name="Harder C.B."/>
            <person name="Miyauchi S."/>
            <person name="Viragh M."/>
            <person name="Kuo A."/>
            <person name="Thoen E."/>
            <person name="Andreopoulos B."/>
            <person name="Lu D."/>
            <person name="Skrede I."/>
            <person name="Drula E."/>
            <person name="Henrissat B."/>
            <person name="Morin E."/>
            <person name="Kohler A."/>
            <person name="Barry K."/>
            <person name="LaButti K."/>
            <person name="Morin E."/>
            <person name="Salamov A."/>
            <person name="Lipzen A."/>
            <person name="Mereny Z."/>
            <person name="Hegedus B."/>
            <person name="Baldrian P."/>
            <person name="Stursova M."/>
            <person name="Weitz H."/>
            <person name="Taylor A."/>
            <person name="Grigoriev I.V."/>
            <person name="Nagy L.G."/>
            <person name="Martin F."/>
            <person name="Kauserud H."/>
        </authorList>
    </citation>
    <scope>NUCLEOTIDE SEQUENCE</scope>
    <source>
        <strain evidence="2">CBHHK200</strain>
    </source>
</reference>
<feature type="domain" description="CxC2-like cysteine cluster KDZ transposase-associated" evidence="1">
    <location>
        <begin position="17"/>
        <end position="126"/>
    </location>
</feature>
<comment type="caution">
    <text evidence="2">The sequence shown here is derived from an EMBL/GenBank/DDBJ whole genome shotgun (WGS) entry which is preliminary data.</text>
</comment>
<keyword evidence="3" id="KW-1185">Reference proteome</keyword>
<dbReference type="PANTHER" id="PTHR33104:SF2">
    <property type="entry name" value="CXC3 LIKE CYSTEINE CLUSTER DOMAIN-CONTAINING PROTEIN"/>
    <property type="match status" value="1"/>
</dbReference>
<dbReference type="Pfam" id="PF18803">
    <property type="entry name" value="CxC2"/>
    <property type="match status" value="1"/>
</dbReference>
<accession>A0AAD6WYY6</accession>
<evidence type="ECO:0000313" key="3">
    <source>
        <dbReference type="Proteomes" id="UP001218188"/>
    </source>
</evidence>
<evidence type="ECO:0000313" key="2">
    <source>
        <dbReference type="EMBL" id="KAJ7029735.1"/>
    </source>
</evidence>
<dbReference type="InterPro" id="IPR041457">
    <property type="entry name" value="CxC2_KDZ-assoc"/>
</dbReference>